<reference evidence="4" key="1">
    <citation type="submission" date="2018-07" db="EMBL/GenBank/DDBJ databases">
        <authorList>
            <person name="Peiro R."/>
            <person name="Begona"/>
            <person name="Cbmso G."/>
            <person name="Lopez M."/>
            <person name="Gonzalez S."/>
        </authorList>
    </citation>
    <scope>NUCLEOTIDE SEQUENCE [LARGE SCALE GENOMIC DNA]</scope>
</reference>
<evidence type="ECO:0000256" key="2">
    <source>
        <dbReference type="SAM" id="MobiDB-lite"/>
    </source>
</evidence>
<accession>A0A376A9R9</accession>
<feature type="coiled-coil region" evidence="1">
    <location>
        <begin position="331"/>
        <end position="372"/>
    </location>
</feature>
<dbReference type="EMBL" id="UEYP01000011">
    <property type="protein sequence ID" value="SSC64532.1"/>
    <property type="molecule type" value="Genomic_DNA"/>
</dbReference>
<feature type="region of interest" description="Disordered" evidence="2">
    <location>
        <begin position="386"/>
        <end position="416"/>
    </location>
</feature>
<evidence type="ECO:0000313" key="3">
    <source>
        <dbReference type="EMBL" id="SSC64532.1"/>
    </source>
</evidence>
<dbReference type="Gene3D" id="3.30.930.30">
    <property type="match status" value="1"/>
</dbReference>
<proteinExistence type="predicted"/>
<name>A0A376A9R9_9HYPH</name>
<keyword evidence="4" id="KW-1185">Reference proteome</keyword>
<protein>
    <submittedName>
        <fullName evidence="3">Uncharacterized protein</fullName>
    </submittedName>
</protein>
<evidence type="ECO:0000313" key="4">
    <source>
        <dbReference type="Proteomes" id="UP000254764"/>
    </source>
</evidence>
<dbReference type="Proteomes" id="UP000254764">
    <property type="component" value="Unassembled WGS sequence"/>
</dbReference>
<dbReference type="OrthoDB" id="6183171at2"/>
<evidence type="ECO:0000256" key="1">
    <source>
        <dbReference type="SAM" id="Coils"/>
    </source>
</evidence>
<gene>
    <name evidence="3" type="ORF">RHIZ70_240</name>
</gene>
<sequence>MGYQFIHLESYARKADAKGRSTDFIFAEASRQPEASVHVANPAPPVIVFGMGVEAVQEIHDSAAAAATIAVKGGHTRKLAKDKKTLHTIVTSYPATMAEIRSDPAKRADAEEWERRTISWLRSQYGDDLKTVIRHEDEEYFHIHAYVVPVDEPGMSALKYHPGTMAKRAIMDNGKDDQDKKALSKRADAAYKQAMREWQDSYHQAVAIPCGLTRLGPQRRRLTRDEWQREKVQAKALQTVVQRALKVKADGENFVTRTKKETAKIVADAAREQEAARNAIAAALAAQDRARKDREQAQTAMADAERYSGWAGRLRAVWDRLRTSSLVEKVRVEFSSEIDRWREKARDAERRQLEAERQRYEAERRAREAQDAAFRAGIERDRLRSILTPAADPGTPDLSQAPKLILKPNFQKKEKT</sequence>
<dbReference type="AlphaFoldDB" id="A0A376A9R9"/>
<organism evidence="3 4">
    <name type="scientific">Ciceribacter selenitireducens ATCC BAA-1503</name>
    <dbReference type="NCBI Taxonomy" id="1336235"/>
    <lineage>
        <taxon>Bacteria</taxon>
        <taxon>Pseudomonadati</taxon>
        <taxon>Pseudomonadota</taxon>
        <taxon>Alphaproteobacteria</taxon>
        <taxon>Hyphomicrobiales</taxon>
        <taxon>Rhizobiaceae</taxon>
        <taxon>Ciceribacter</taxon>
    </lineage>
</organism>
<keyword evidence="1" id="KW-0175">Coiled coil</keyword>
<dbReference type="RefSeq" id="WP_115671705.1">
    <property type="nucleotide sequence ID" value="NZ_UEYP01000011.1"/>
</dbReference>